<keyword evidence="2" id="KW-0472">Membrane</keyword>
<keyword evidence="2" id="KW-0812">Transmembrane</keyword>
<feature type="transmembrane region" description="Helical" evidence="2">
    <location>
        <begin position="68"/>
        <end position="86"/>
    </location>
</feature>
<keyword evidence="2" id="KW-1133">Transmembrane helix</keyword>
<evidence type="ECO:0000313" key="3">
    <source>
        <dbReference type="EMBL" id="OHA20575.1"/>
    </source>
</evidence>
<dbReference type="InterPro" id="IPR032820">
    <property type="entry name" value="ATPase_put"/>
</dbReference>
<comment type="caution">
    <text evidence="3">The sequence shown here is derived from an EMBL/GenBank/DDBJ whole genome shotgun (WGS) entry which is preliminary data.</text>
</comment>
<protein>
    <recommendedName>
        <fullName evidence="5">AtpZ/AtpI family protein</fullName>
    </recommendedName>
</protein>
<name>A0A1G2M9J2_9BACT</name>
<evidence type="ECO:0000313" key="4">
    <source>
        <dbReference type="Proteomes" id="UP000178121"/>
    </source>
</evidence>
<reference evidence="3 4" key="1">
    <citation type="journal article" date="2016" name="Nat. Commun.">
        <title>Thousands of microbial genomes shed light on interconnected biogeochemical processes in an aquifer system.</title>
        <authorList>
            <person name="Anantharaman K."/>
            <person name="Brown C.T."/>
            <person name="Hug L.A."/>
            <person name="Sharon I."/>
            <person name="Castelle C.J."/>
            <person name="Probst A.J."/>
            <person name="Thomas B.C."/>
            <person name="Singh A."/>
            <person name="Wilkins M.J."/>
            <person name="Karaoz U."/>
            <person name="Brodie E.L."/>
            <person name="Williams K.H."/>
            <person name="Hubbard S.S."/>
            <person name="Banfield J.F."/>
        </authorList>
    </citation>
    <scope>NUCLEOTIDE SEQUENCE [LARGE SCALE GENOMIC DNA]</scope>
</reference>
<dbReference type="Pfam" id="PF09527">
    <property type="entry name" value="ATPase_gene1"/>
    <property type="match status" value="1"/>
</dbReference>
<feature type="region of interest" description="Disordered" evidence="1">
    <location>
        <begin position="1"/>
        <end position="29"/>
    </location>
</feature>
<evidence type="ECO:0008006" key="5">
    <source>
        <dbReference type="Google" id="ProtNLM"/>
    </source>
</evidence>
<evidence type="ECO:0000256" key="2">
    <source>
        <dbReference type="SAM" id="Phobius"/>
    </source>
</evidence>
<dbReference type="Proteomes" id="UP000178121">
    <property type="component" value="Unassembled WGS sequence"/>
</dbReference>
<feature type="compositionally biased region" description="Basic and acidic residues" evidence="1">
    <location>
        <begin position="1"/>
        <end position="15"/>
    </location>
</feature>
<evidence type="ECO:0000256" key="1">
    <source>
        <dbReference type="SAM" id="MobiDB-lite"/>
    </source>
</evidence>
<accession>A0A1G2M9J2</accession>
<organism evidence="3 4">
    <name type="scientific">Candidatus Taylorbacteria bacterium RIFCSPHIGHO2_01_FULL_51_15</name>
    <dbReference type="NCBI Taxonomy" id="1802304"/>
    <lineage>
        <taxon>Bacteria</taxon>
        <taxon>Candidatus Tayloriibacteriota</taxon>
    </lineage>
</organism>
<sequence length="94" mass="10450">MLKNEPEFAREEDRPSSIPAPRGKGGSGAADFSVWQLAWELGYTIAIPIVLFALLGRWADEKLSSSPWLLLVGIIISILISSLLIYQRVKKLLK</sequence>
<proteinExistence type="predicted"/>
<feature type="transmembrane region" description="Helical" evidence="2">
    <location>
        <begin position="37"/>
        <end position="56"/>
    </location>
</feature>
<gene>
    <name evidence="3" type="ORF">A2849_03130</name>
</gene>
<dbReference type="EMBL" id="MHRI01000028">
    <property type="protein sequence ID" value="OHA20575.1"/>
    <property type="molecule type" value="Genomic_DNA"/>
</dbReference>
<dbReference type="AlphaFoldDB" id="A0A1G2M9J2"/>